<name>A0A504YSX5_FASGI</name>
<keyword evidence="2" id="KW-1185">Reference proteome</keyword>
<organism evidence="1 2">
    <name type="scientific">Fasciola gigantica</name>
    <name type="common">Giant liver fluke</name>
    <dbReference type="NCBI Taxonomy" id="46835"/>
    <lineage>
        <taxon>Eukaryota</taxon>
        <taxon>Metazoa</taxon>
        <taxon>Spiralia</taxon>
        <taxon>Lophotrochozoa</taxon>
        <taxon>Platyhelminthes</taxon>
        <taxon>Trematoda</taxon>
        <taxon>Digenea</taxon>
        <taxon>Plagiorchiida</taxon>
        <taxon>Echinostomata</taxon>
        <taxon>Echinostomatoidea</taxon>
        <taxon>Fasciolidae</taxon>
        <taxon>Fasciola</taxon>
    </lineage>
</organism>
<dbReference type="EMBL" id="SUNJ01003445">
    <property type="protein sequence ID" value="TPP65262.1"/>
    <property type="molecule type" value="Genomic_DNA"/>
</dbReference>
<accession>A0A504YSX5</accession>
<dbReference type="Proteomes" id="UP000316759">
    <property type="component" value="Unassembled WGS sequence"/>
</dbReference>
<evidence type="ECO:0000313" key="2">
    <source>
        <dbReference type="Proteomes" id="UP000316759"/>
    </source>
</evidence>
<proteinExistence type="predicted"/>
<evidence type="ECO:0008006" key="3">
    <source>
        <dbReference type="Google" id="ProtNLM"/>
    </source>
</evidence>
<dbReference type="OrthoDB" id="6247869at2759"/>
<protein>
    <recommendedName>
        <fullName evidence="3">Rho-GAP domain-containing protein</fullName>
    </recommendedName>
</protein>
<dbReference type="AlphaFoldDB" id="A0A504YSX5"/>
<sequence>MDRCESLNVAKTTSFRPDSMSEDKIFHLPELNRSYGLSPPPSLNSVNQLDSLELVQDQKRIIPNYEELWREHCTKYPTTAQCLDQLPTKPVEGNSEQRVAQNNRKHTLQMILYVTSHVVLKEHQPISKWDENELSKREHIKSIWPDAYFKHLMGKREKLKGFDSVGSEMQLVFEQKKSPIFSFSLSLADFRPLRAPFVPDLIKQLVNLTEAYCYKTDWRKVYEPLTEYQTEARNRLIHLLDTGNENDRKLLRALGALNGPVAISMLRIFLSTFTMKPLHFSTALVQELVQRPLFDHFLRPNPRLRGLVQCAAIPQSRTHLDTLAFLMVHILHALDNNPDSIDGKMRLCNLYGPLLISFTERPQLCRFTQGNARSEEAALLDVILEVCDLPFWNHMSMLKLPTAFAGIPPKEKKQAATGSLPPDQTDEQFYARKSNKLLPEHLDSFIINEILRSVQTVASSEGQSDLLPSLDPESRAPLPKRYCALSPISIAQCNRQHALSMAGSVTTLPKEKKVTLAVRREKTKNGRYLSVFQTQGDAQLYSTGTLLEESRLYRMGRIVFPDRKLSMRIQKAEEIIPIRKKP</sequence>
<gene>
    <name evidence="1" type="ORF">FGIG_09543</name>
</gene>
<reference evidence="1 2" key="1">
    <citation type="submission" date="2019-04" db="EMBL/GenBank/DDBJ databases">
        <title>Annotation for the trematode Fasciola gigantica.</title>
        <authorList>
            <person name="Choi Y.-J."/>
        </authorList>
    </citation>
    <scope>NUCLEOTIDE SEQUENCE [LARGE SCALE GENOMIC DNA]</scope>
    <source>
        <strain evidence="1">Uganda_cow_1</strain>
    </source>
</reference>
<comment type="caution">
    <text evidence="1">The sequence shown here is derived from an EMBL/GenBank/DDBJ whole genome shotgun (WGS) entry which is preliminary data.</text>
</comment>
<evidence type="ECO:0000313" key="1">
    <source>
        <dbReference type="EMBL" id="TPP65262.1"/>
    </source>
</evidence>